<accession>A0A5J4Q2D0</accession>
<reference evidence="2" key="1">
    <citation type="submission" date="2019-03" db="EMBL/GenBank/DDBJ databases">
        <title>Single cell metagenomics reveals metabolic interactions within the superorganism composed of flagellate Streblomastix strix and complex community of Bacteroidetes bacteria on its surface.</title>
        <authorList>
            <person name="Treitli S.C."/>
            <person name="Kolisko M."/>
            <person name="Husnik F."/>
            <person name="Keeling P."/>
            <person name="Hampl V."/>
        </authorList>
    </citation>
    <scope>NUCLEOTIDE SEQUENCE</scope>
    <source>
        <strain evidence="2">STM</strain>
    </source>
</reference>
<proteinExistence type="predicted"/>
<gene>
    <name evidence="2" type="ORF">EZS27_034278</name>
</gene>
<keyword evidence="1" id="KW-0175">Coiled coil</keyword>
<name>A0A5J4Q2D0_9ZZZZ</name>
<comment type="caution">
    <text evidence="2">The sequence shown here is derived from an EMBL/GenBank/DDBJ whole genome shotgun (WGS) entry which is preliminary data.</text>
</comment>
<dbReference type="EMBL" id="SNRY01005332">
    <property type="protein sequence ID" value="KAA6315230.1"/>
    <property type="molecule type" value="Genomic_DNA"/>
</dbReference>
<evidence type="ECO:0000256" key="1">
    <source>
        <dbReference type="SAM" id="Coils"/>
    </source>
</evidence>
<organism evidence="2">
    <name type="scientific">termite gut metagenome</name>
    <dbReference type="NCBI Taxonomy" id="433724"/>
    <lineage>
        <taxon>unclassified sequences</taxon>
        <taxon>metagenomes</taxon>
        <taxon>organismal metagenomes</taxon>
    </lineage>
</organism>
<sequence>MYEQSSQLSFQKLSKDTIEQRQKVADLEKQIAFLHNEIEDSTFFIKTLNKKINALRNSIQTRNFLGNLPLEYCPECLTKIKFNEVQSLCKLCKEPIDKSYGVMQAKRMELEIGFQINESQKLVEINKKNSFGI</sequence>
<protein>
    <submittedName>
        <fullName evidence="2">Uncharacterized protein</fullName>
    </submittedName>
</protein>
<feature type="coiled-coil region" evidence="1">
    <location>
        <begin position="10"/>
        <end position="37"/>
    </location>
</feature>
<dbReference type="AlphaFoldDB" id="A0A5J4Q2D0"/>
<evidence type="ECO:0000313" key="2">
    <source>
        <dbReference type="EMBL" id="KAA6315230.1"/>
    </source>
</evidence>